<evidence type="ECO:0000313" key="1">
    <source>
        <dbReference type="EMBL" id="MFC7149810.1"/>
    </source>
</evidence>
<gene>
    <name evidence="1" type="ORF">ACFQMJ_14895</name>
</gene>
<dbReference type="EMBL" id="JBHTAI010000008">
    <property type="protein sequence ID" value="MFC7149810.1"/>
    <property type="molecule type" value="Genomic_DNA"/>
</dbReference>
<name>A0ABW2F9B4_9BACL</name>
<proteinExistence type="predicted"/>
<dbReference type="PANTHER" id="PTHR38045">
    <property type="entry name" value="CHROMOSOME 1, WHOLE GENOME SHOTGUN SEQUENCE"/>
    <property type="match status" value="1"/>
</dbReference>
<accession>A0ABW2F9B4</accession>
<organism evidence="1 2">
    <name type="scientific">Cohnella cellulosilytica</name>
    <dbReference type="NCBI Taxonomy" id="986710"/>
    <lineage>
        <taxon>Bacteria</taxon>
        <taxon>Bacillati</taxon>
        <taxon>Bacillota</taxon>
        <taxon>Bacilli</taxon>
        <taxon>Bacillales</taxon>
        <taxon>Paenibacillaceae</taxon>
        <taxon>Cohnella</taxon>
    </lineage>
</organism>
<evidence type="ECO:0008006" key="3">
    <source>
        <dbReference type="Google" id="ProtNLM"/>
    </source>
</evidence>
<sequence>MTEGIGRSAEELYYSAGESAAGFWARAARAPEFSGMAAELRAEGVRLLEEPVPALTEELFSIFARTGSRLEFERAYFQRRRRLNAFALLSLLEPAAERYYGKLLETLRTILEERTWCLPAHVKGTDAAKTIDLFSAETGFALSEIACLLGDRLPPELTEGIDRAVARRLIGPLLRDGPHHWETARHNWAAVCAGSVGAAALLRTTDAETLEAVLAKVLPALDCYLDGFGEDGACPEGLGYWNYGFGYYVYFADLLAKRTGGRIDLFAKPKVRSIALFQQAAYLCGDRVACFSDSLREIPFRTGLTHYLARMYSELETPDARYEAGLGEDHCHRWAPALRDWLWRDSRTAASGGLRPASRYFPDAQWLLSRCVSEAGRCFGFAAKGGHNDEPHNHNDIGQFMWMVDGTAFAADLGSGEYTSAYFGADRYAYDCNGSQGHSVPIVDGRGQEAGRAHAATVLEAAAGESEDALRLDLRRAYRAPGLASLVRELRWRKAGECRLTLTDEVAFEGEPLSFTERIVTFAAPDLTEDGTVRLTSGGLTALIRYDGALLEVSAERRVYSDHFGEPQAWYAIDWKLRRPNSANRIELVFELGDGNEPKYRAE</sequence>
<evidence type="ECO:0000313" key="2">
    <source>
        <dbReference type="Proteomes" id="UP001596378"/>
    </source>
</evidence>
<dbReference type="SUPFAM" id="SSF48230">
    <property type="entry name" value="Chondroitin AC/alginate lyase"/>
    <property type="match status" value="1"/>
</dbReference>
<dbReference type="Gene3D" id="1.50.10.100">
    <property type="entry name" value="Chondroitin AC/alginate lyase"/>
    <property type="match status" value="1"/>
</dbReference>
<dbReference type="Gene3D" id="2.70.98.70">
    <property type="match status" value="1"/>
</dbReference>
<protein>
    <recommendedName>
        <fullName evidence="3">Heparinase II/III-like protein</fullName>
    </recommendedName>
</protein>
<keyword evidence="2" id="KW-1185">Reference proteome</keyword>
<comment type="caution">
    <text evidence="1">The sequence shown here is derived from an EMBL/GenBank/DDBJ whole genome shotgun (WGS) entry which is preliminary data.</text>
</comment>
<dbReference type="RefSeq" id="WP_378049294.1">
    <property type="nucleotide sequence ID" value="NZ_JBHMDN010000020.1"/>
</dbReference>
<dbReference type="InterPro" id="IPR008929">
    <property type="entry name" value="Chondroitin_lyas"/>
</dbReference>
<reference evidence="2" key="1">
    <citation type="journal article" date="2019" name="Int. J. Syst. Evol. Microbiol.">
        <title>The Global Catalogue of Microorganisms (GCM) 10K type strain sequencing project: providing services to taxonomists for standard genome sequencing and annotation.</title>
        <authorList>
            <consortium name="The Broad Institute Genomics Platform"/>
            <consortium name="The Broad Institute Genome Sequencing Center for Infectious Disease"/>
            <person name="Wu L."/>
            <person name="Ma J."/>
        </authorList>
    </citation>
    <scope>NUCLEOTIDE SEQUENCE [LARGE SCALE GENOMIC DNA]</scope>
    <source>
        <strain evidence="2">KCTC 12907</strain>
    </source>
</reference>
<dbReference type="PANTHER" id="PTHR38045:SF1">
    <property type="entry name" value="HEPARINASE II_III-LIKE PROTEIN"/>
    <property type="match status" value="1"/>
</dbReference>
<dbReference type="Proteomes" id="UP001596378">
    <property type="component" value="Unassembled WGS sequence"/>
</dbReference>